<dbReference type="SUPFAM" id="SSF52129">
    <property type="entry name" value="Caspase-like"/>
    <property type="match status" value="1"/>
</dbReference>
<dbReference type="RefSeq" id="WP_090261076.1">
    <property type="nucleotide sequence ID" value="NZ_FOIR01000005.1"/>
</dbReference>
<dbReference type="Pfam" id="PF01364">
    <property type="entry name" value="Peptidase_C25"/>
    <property type="match status" value="1"/>
</dbReference>
<keyword evidence="4" id="KW-1185">Reference proteome</keyword>
<evidence type="ECO:0000259" key="2">
    <source>
        <dbReference type="Pfam" id="PF01364"/>
    </source>
</evidence>
<dbReference type="Gene3D" id="3.40.50.1460">
    <property type="match status" value="1"/>
</dbReference>
<evidence type="ECO:0000313" key="4">
    <source>
        <dbReference type="Proteomes" id="UP000199437"/>
    </source>
</evidence>
<evidence type="ECO:0000313" key="3">
    <source>
        <dbReference type="EMBL" id="SEW43176.1"/>
    </source>
</evidence>
<dbReference type="Gene3D" id="2.60.40.4070">
    <property type="match status" value="1"/>
</dbReference>
<dbReference type="GO" id="GO:0006508">
    <property type="term" value="P:proteolysis"/>
    <property type="evidence" value="ECO:0007669"/>
    <property type="project" value="InterPro"/>
</dbReference>
<feature type="signal peptide" evidence="1">
    <location>
        <begin position="1"/>
        <end position="19"/>
    </location>
</feature>
<dbReference type="OrthoDB" id="9757650at2"/>
<protein>
    <submittedName>
        <fullName evidence="3">Por secretion system C-terminal sorting domain-containing protein</fullName>
    </submittedName>
</protein>
<dbReference type="GeneID" id="99988607"/>
<evidence type="ECO:0000256" key="1">
    <source>
        <dbReference type="SAM" id="SignalP"/>
    </source>
</evidence>
<dbReference type="Proteomes" id="UP000199437">
    <property type="component" value="Unassembled WGS sequence"/>
</dbReference>
<keyword evidence="1" id="KW-0732">Signal</keyword>
<reference evidence="4" key="1">
    <citation type="submission" date="2016-10" db="EMBL/GenBank/DDBJ databases">
        <authorList>
            <person name="Varghese N."/>
            <person name="Submissions S."/>
        </authorList>
    </citation>
    <scope>NUCLEOTIDE SEQUENCE [LARGE SCALE GENOMIC DNA]</scope>
    <source>
        <strain evidence="4">CGMCC 1.12402</strain>
    </source>
</reference>
<organism evidence="3 4">
    <name type="scientific">Roseivirga pacifica</name>
    <dbReference type="NCBI Taxonomy" id="1267423"/>
    <lineage>
        <taxon>Bacteria</taxon>
        <taxon>Pseudomonadati</taxon>
        <taxon>Bacteroidota</taxon>
        <taxon>Cytophagia</taxon>
        <taxon>Cytophagales</taxon>
        <taxon>Roseivirgaceae</taxon>
        <taxon>Roseivirga</taxon>
    </lineage>
</organism>
<accession>A0A1I0RPJ2</accession>
<dbReference type="GO" id="GO:0008234">
    <property type="term" value="F:cysteine-type peptidase activity"/>
    <property type="evidence" value="ECO:0007669"/>
    <property type="project" value="InterPro"/>
</dbReference>
<dbReference type="CDD" id="cd02258">
    <property type="entry name" value="Peptidase_C25_N"/>
    <property type="match status" value="1"/>
</dbReference>
<feature type="chain" id="PRO_5011497994" evidence="1">
    <location>
        <begin position="20"/>
        <end position="1690"/>
    </location>
</feature>
<sequence>MNKLFAVLLGLILVTNLSAQKLGNEWIDYSLQYYKIKTGTDDFHKIGRDDLMAAGIDPATVNVANIQLFHRGEQVAIEEVGLADGSFDAEDYLLFYGRKNDGTQDTELYYRSQDQANTFYNLFSDTTAFFLTVANTPGLRIQNRNIATAGLQNTTVHREEILRVMTNQFSFGQYYPIGNVNAETKRSLYDRGQTFVGRHIIQSEYGIKNDVYYIDYLLEDIVLPVESYAKPELSVQIIGLNNVLHRTSVFVGTSLDTYTPFRENIELNYSNFGLVKQQIEWSSVEAGQLFVRVEEVGYNEIADSRVGVGYLRLTFPQEIDAQAQEKRINLYGAAADVQVTIENVVGDVALYDITDYRNPVRYAGVQNGNNYIAGVANDSEGRKLFLKQSDKVIGGVTLEAMNFQYEDLSDAEYLIVSHPFLRQAVENSYDDPVQAYIDYRASVNGGSFDVTYADAPDLYDEFGYGEFTPLAIRRFARKAYLDGDPQYLFIIGKSSRVDIRTQRQSDPLAGSGRELVPTMGAPGSDIMYTEGLTGETHVPAYPVGRLSVINAQSVANYLDKVKEKEATLKDSPWTKNVLQLSGGTSTDELVRFKNYIEGFEQIVSEDYLGAVVTNKSKRNNNAVQVINVAEEVNKGVGVVTFFGHSGSAFNDISIGAVTDPNLGYNNTGRYPLFIVNGCKGGEIFYYSSFGENWLAAKDLGAVNFLAHSDTGYPGPLREYTTHFYDLFADTLWMTKPIGVIQQEAIRRQLRGFSPDETDYAMVEETVLQGDPALSVFGHDKVDYIVRSEDIFRQSVNDEPIDASTPFFNLGIVINNAGRTSDLPVSVNVRRTLSDGSVVNLPELMVDPVRNRDTVYYAISNQGYDVFGENKFEVTLDIEGAVDEGSELNNTAEISFFFSNTGTFNTAPSHFATISETNATLVVQSADLKLNDKVFRVELDTSASFDSPWRQTTSLTGKGFASWDVELLDPIVNDTIQYYWRSVFEDDLVDDPVPWAESTFTYIQNGVEGWGQTAFDQFEQLNLSSVSKDEDTETWIFAGTETAIDVVTFGANHPLGGQPLQMTIDINGSSLFSAGANLSCAPNSINGIAFNKDSGVPYLILSTDGSIEVQDPLNCGVTPQVINRFTDSHLSDITVSESESLLHQYIDGVRDGDYVLFFSIGGLNYQSWRSDVINDFGRIGAATGRFGTYRSGEPLIIFGQKGFAEGTAEQIVGEPAGGEPDGSQAEINFSTSIFASVDSGYVESPTIGPVSQWGQLTQTIAQEPSEDQIVFDVKGVSQDGTETVLFAGVTMEQVDLSSVDPTAYPFIRLYVNMVDKVSASPGQLNRWLVSYQGVPEGVVSLQNDQAQEVQLLEGEPFEAEFKFRNISAYDFNGPLTVRYTFTNQDSREEVSSSIEIPAVASGQEVDFTLPIETVGKLGLNDLEVFVNPGDELEQYYSNNRIVLESFFNVNRDETSPSMDVTFDGVYIMDGDIVSSTPLVQVEMRDDNPYLQKTDTTGVELYLGQICDGCELTRVNFSDPAVTFVPATDEENFKVMYQPEKLEDGDYRLSVNATDASGNQAGVGPYEVTFEVIDASTITNFYPYPNPFSTSVRFVFTLTGNQIPDQLKIQIFTVSGKLVREITQAELGPIKIGNNITEYAWDGRDEFGDQLANGTYLYRVQIKGGDSDSFGHRNTSADKAFDKGFGKLVILR</sequence>
<dbReference type="InterPro" id="IPR029030">
    <property type="entry name" value="Caspase-like_dom_sf"/>
</dbReference>
<dbReference type="InterPro" id="IPR001769">
    <property type="entry name" value="Gingipain"/>
</dbReference>
<dbReference type="STRING" id="1267423.SAMN05216290_3941"/>
<dbReference type="EMBL" id="FOIR01000005">
    <property type="protein sequence ID" value="SEW43176.1"/>
    <property type="molecule type" value="Genomic_DNA"/>
</dbReference>
<name>A0A1I0RPJ2_9BACT</name>
<feature type="domain" description="Gingipain" evidence="2">
    <location>
        <begin position="413"/>
        <end position="774"/>
    </location>
</feature>
<gene>
    <name evidence="3" type="ORF">SAMN05216290_3941</name>
</gene>
<proteinExistence type="predicted"/>